<reference evidence="8 9" key="1">
    <citation type="submission" date="2019-08" db="EMBL/GenBank/DDBJ databases">
        <title>Whole genome of Aphis craccivora.</title>
        <authorList>
            <person name="Voronova N.V."/>
            <person name="Shulinski R.S."/>
            <person name="Bandarenka Y.V."/>
            <person name="Zhorov D.G."/>
            <person name="Warner D."/>
        </authorList>
    </citation>
    <scope>NUCLEOTIDE SEQUENCE [LARGE SCALE GENOMIC DNA]</scope>
    <source>
        <strain evidence="8">180601</strain>
        <tissue evidence="8">Whole Body</tissue>
    </source>
</reference>
<dbReference type="InterPro" id="IPR004345">
    <property type="entry name" value="TB2_DP1_HVA22"/>
</dbReference>
<keyword evidence="5 6" id="KW-0472">Membrane</keyword>
<dbReference type="AlphaFoldDB" id="A0A6G0Z5B2"/>
<evidence type="ECO:0000313" key="8">
    <source>
        <dbReference type="EMBL" id="KAF0765823.1"/>
    </source>
</evidence>
<evidence type="ECO:0000256" key="2">
    <source>
        <dbReference type="ARBA" id="ARBA00008573"/>
    </source>
</evidence>
<feature type="region of interest" description="Disordered" evidence="7">
    <location>
        <begin position="107"/>
        <end position="128"/>
    </location>
</feature>
<organism evidence="8 9">
    <name type="scientific">Aphis craccivora</name>
    <name type="common">Cowpea aphid</name>
    <dbReference type="NCBI Taxonomy" id="307492"/>
    <lineage>
        <taxon>Eukaryota</taxon>
        <taxon>Metazoa</taxon>
        <taxon>Ecdysozoa</taxon>
        <taxon>Arthropoda</taxon>
        <taxon>Hexapoda</taxon>
        <taxon>Insecta</taxon>
        <taxon>Pterygota</taxon>
        <taxon>Neoptera</taxon>
        <taxon>Paraneoptera</taxon>
        <taxon>Hemiptera</taxon>
        <taxon>Sternorrhyncha</taxon>
        <taxon>Aphidomorpha</taxon>
        <taxon>Aphidoidea</taxon>
        <taxon>Aphididae</taxon>
        <taxon>Aphidini</taxon>
        <taxon>Aphis</taxon>
        <taxon>Aphis</taxon>
    </lineage>
</organism>
<evidence type="ECO:0000256" key="4">
    <source>
        <dbReference type="ARBA" id="ARBA00022989"/>
    </source>
</evidence>
<keyword evidence="9" id="KW-1185">Reference proteome</keyword>
<feature type="transmembrane region" description="Helical" evidence="6">
    <location>
        <begin position="170"/>
        <end position="191"/>
    </location>
</feature>
<evidence type="ECO:0000256" key="1">
    <source>
        <dbReference type="ARBA" id="ARBA00004141"/>
    </source>
</evidence>
<dbReference type="Pfam" id="PF03134">
    <property type="entry name" value="TB2_DP1_HVA22"/>
    <property type="match status" value="1"/>
</dbReference>
<evidence type="ECO:0000256" key="5">
    <source>
        <dbReference type="ARBA" id="ARBA00023136"/>
    </source>
</evidence>
<comment type="subcellular location">
    <subcellularLocation>
        <location evidence="1 6">Membrane</location>
        <topology evidence="1 6">Multi-pass membrane protein</topology>
    </subcellularLocation>
</comment>
<gene>
    <name evidence="8" type="ORF">FWK35_00006677</name>
</gene>
<dbReference type="PANTHER" id="PTHR12300:SF161">
    <property type="entry name" value="RECEPTOR EXPRESSION-ENHANCING PROTEIN"/>
    <property type="match status" value="1"/>
</dbReference>
<feature type="transmembrane region" description="Helical" evidence="6">
    <location>
        <begin position="65"/>
        <end position="90"/>
    </location>
</feature>
<name>A0A6G0Z5B2_APHCR</name>
<comment type="caution">
    <text evidence="8">The sequence shown here is derived from an EMBL/GenBank/DDBJ whole genome shotgun (WGS) entry which is preliminary data.</text>
</comment>
<evidence type="ECO:0000256" key="6">
    <source>
        <dbReference type="RuleBase" id="RU362006"/>
    </source>
</evidence>
<feature type="transmembrane region" description="Helical" evidence="6">
    <location>
        <begin position="138"/>
        <end position="158"/>
    </location>
</feature>
<keyword evidence="8" id="KW-0675">Receptor</keyword>
<evidence type="ECO:0000256" key="7">
    <source>
        <dbReference type="SAM" id="MobiDB-lite"/>
    </source>
</evidence>
<dbReference type="GO" id="GO:0016020">
    <property type="term" value="C:membrane"/>
    <property type="evidence" value="ECO:0007669"/>
    <property type="project" value="UniProtKB-SubCell"/>
</dbReference>
<keyword evidence="3 6" id="KW-0812">Transmembrane</keyword>
<dbReference type="PANTHER" id="PTHR12300">
    <property type="entry name" value="HVA22-LIKE PROTEINS"/>
    <property type="match status" value="1"/>
</dbReference>
<evidence type="ECO:0000256" key="3">
    <source>
        <dbReference type="ARBA" id="ARBA00022692"/>
    </source>
</evidence>
<dbReference type="OrthoDB" id="10009287at2759"/>
<keyword evidence="4 6" id="KW-1133">Transmembrane helix</keyword>
<protein>
    <recommendedName>
        <fullName evidence="6">Receptor expression-enhancing protein</fullName>
    </recommendedName>
</protein>
<dbReference type="EMBL" id="VUJU01001318">
    <property type="protein sequence ID" value="KAF0765823.1"/>
    <property type="molecule type" value="Genomic_DNA"/>
</dbReference>
<comment type="similarity">
    <text evidence="2 6">Belongs to the DP1 family.</text>
</comment>
<evidence type="ECO:0000313" key="9">
    <source>
        <dbReference type="Proteomes" id="UP000478052"/>
    </source>
</evidence>
<sequence length="208" mass="23471">MYFRQTAAPANGPRAERLHRGMAVMKAFDAMSSALRDRTRPWTAPFVWLEDKTGIDHVKLSAGCLLAAVMVVFASGYTTMLVSNLLGFAYPTYATVEWMVKDDERRETLSSSPPTVPPPVPAGQSGRNAPVPQAKRWLTYWTTFAAVLVVQQFCGDLLRFIPFYFLTKIVFFAWCALPMEANGATFVYRYVVRDHLKRFFLTRPADDA</sequence>
<accession>A0A6G0Z5B2</accession>
<proteinExistence type="inferred from homology"/>
<dbReference type="Proteomes" id="UP000478052">
    <property type="component" value="Unassembled WGS sequence"/>
</dbReference>